<keyword evidence="13 15" id="KW-0472">Membrane</keyword>
<accession>A0A9D1AMU8</accession>
<gene>
    <name evidence="18" type="ORF">IAB89_01600</name>
</gene>
<dbReference type="PROSITE" id="PS50109">
    <property type="entry name" value="HIS_KIN"/>
    <property type="match status" value="1"/>
</dbReference>
<reference evidence="18" key="2">
    <citation type="journal article" date="2021" name="PeerJ">
        <title>Extensive microbial diversity within the chicken gut microbiome revealed by metagenomics and culture.</title>
        <authorList>
            <person name="Gilroy R."/>
            <person name="Ravi A."/>
            <person name="Getino M."/>
            <person name="Pursley I."/>
            <person name="Horton D.L."/>
            <person name="Alikhan N.F."/>
            <person name="Baker D."/>
            <person name="Gharbi K."/>
            <person name="Hall N."/>
            <person name="Watson M."/>
            <person name="Adriaenssens E.M."/>
            <person name="Foster-Nyarko E."/>
            <person name="Jarju S."/>
            <person name="Secka A."/>
            <person name="Antonio M."/>
            <person name="Oren A."/>
            <person name="Chaudhuri R.R."/>
            <person name="La Ragione R."/>
            <person name="Hildebrand F."/>
            <person name="Pallen M.J."/>
        </authorList>
    </citation>
    <scope>NUCLEOTIDE SEQUENCE</scope>
    <source>
        <strain evidence="18">ChiSxjej1B13-7958</strain>
    </source>
</reference>
<evidence type="ECO:0000259" key="16">
    <source>
        <dbReference type="PROSITE" id="PS50109"/>
    </source>
</evidence>
<dbReference type="InterPro" id="IPR003660">
    <property type="entry name" value="HAMP_dom"/>
</dbReference>
<feature type="transmembrane region" description="Helical" evidence="15">
    <location>
        <begin position="185"/>
        <end position="205"/>
    </location>
</feature>
<dbReference type="InterPro" id="IPR003594">
    <property type="entry name" value="HATPase_dom"/>
</dbReference>
<dbReference type="SMART" id="SM00387">
    <property type="entry name" value="HATPase_c"/>
    <property type="match status" value="1"/>
</dbReference>
<dbReference type="CDD" id="cd06225">
    <property type="entry name" value="HAMP"/>
    <property type="match status" value="1"/>
</dbReference>
<dbReference type="SUPFAM" id="SSF55874">
    <property type="entry name" value="ATPase domain of HSP90 chaperone/DNA topoisomerase II/histidine kinase"/>
    <property type="match status" value="1"/>
</dbReference>
<dbReference type="SUPFAM" id="SSF158472">
    <property type="entry name" value="HAMP domain-like"/>
    <property type="match status" value="1"/>
</dbReference>
<dbReference type="Pfam" id="PF02518">
    <property type="entry name" value="HATPase_c"/>
    <property type="match status" value="1"/>
</dbReference>
<evidence type="ECO:0000256" key="13">
    <source>
        <dbReference type="ARBA" id="ARBA00023136"/>
    </source>
</evidence>
<comment type="caution">
    <text evidence="18">The sequence shown here is derived from an EMBL/GenBank/DDBJ whole genome shotgun (WGS) entry which is preliminary data.</text>
</comment>
<evidence type="ECO:0000256" key="8">
    <source>
        <dbReference type="ARBA" id="ARBA00022741"/>
    </source>
</evidence>
<evidence type="ECO:0000256" key="14">
    <source>
        <dbReference type="SAM" id="MobiDB-lite"/>
    </source>
</evidence>
<dbReference type="SMART" id="SM00388">
    <property type="entry name" value="HisKA"/>
    <property type="match status" value="1"/>
</dbReference>
<evidence type="ECO:0000313" key="18">
    <source>
        <dbReference type="EMBL" id="HIR46343.1"/>
    </source>
</evidence>
<dbReference type="SMART" id="SM00304">
    <property type="entry name" value="HAMP"/>
    <property type="match status" value="1"/>
</dbReference>
<sequence>MQKSLFRKYLKITSFTILISFFLLGLVMLAFSTSNWQEEKQALLQRNADSVSSIAAKSMIKVSDGEYVITREQGDKLQTFMSAFAENIDSDIFITDLSGSVIASAYGSGMQPASQDISQELVSRAVNNQYIGQTTMDGMYPSPCYVVGVPITYVPEEGDQISVGAVFASCSFRAFSDYRANLMQMFLLAAVASFMVSFCIVWLYSYSLVRPLRDMASAARSFGDGNFTRRVPVTGNDEIGQLAIAFNNMASSLSTSESVRRNFIANVSHELKTPMTTIAGFIDGILDGTIPPEKQRHYLQIVSDEVKRLSRLVRTMLDLSRIDSGELHLRPARFDITQTIFSALLSFEKPIEDKRLEIRGLEDAESLFVDGDPDMIHQVMYNLIENAVKFTNEGGYIHIAVTDCEDRTFVRVRNSGPGIPADEVSLIFDRFYKTDKSRSKDKTGMGLGLYIVRTIIRLHGGEITASSVENEYCQFEFWLPKLGEAQPAVPETVGKDKPGKEKPGKDKKN</sequence>
<dbReference type="PANTHER" id="PTHR45528">
    <property type="entry name" value="SENSOR HISTIDINE KINASE CPXA"/>
    <property type="match status" value="1"/>
</dbReference>
<evidence type="ECO:0000256" key="12">
    <source>
        <dbReference type="ARBA" id="ARBA00023012"/>
    </source>
</evidence>
<evidence type="ECO:0000256" key="1">
    <source>
        <dbReference type="ARBA" id="ARBA00000085"/>
    </source>
</evidence>
<dbReference type="EMBL" id="DVGZ01000018">
    <property type="protein sequence ID" value="HIR46343.1"/>
    <property type="molecule type" value="Genomic_DNA"/>
</dbReference>
<dbReference type="InterPro" id="IPR003661">
    <property type="entry name" value="HisK_dim/P_dom"/>
</dbReference>
<feature type="domain" description="HAMP" evidence="17">
    <location>
        <begin position="206"/>
        <end position="258"/>
    </location>
</feature>
<dbReference type="EC" id="2.7.13.3" evidence="3"/>
<dbReference type="Proteomes" id="UP000824242">
    <property type="component" value="Unassembled WGS sequence"/>
</dbReference>
<feature type="compositionally biased region" description="Basic and acidic residues" evidence="14">
    <location>
        <begin position="493"/>
        <end position="509"/>
    </location>
</feature>
<keyword evidence="7 15" id="KW-0812">Transmembrane</keyword>
<keyword evidence="8" id="KW-0547">Nucleotide-binding</keyword>
<dbReference type="Gene3D" id="1.10.287.130">
    <property type="match status" value="1"/>
</dbReference>
<dbReference type="InterPro" id="IPR036890">
    <property type="entry name" value="HATPase_C_sf"/>
</dbReference>
<evidence type="ECO:0000313" key="19">
    <source>
        <dbReference type="Proteomes" id="UP000824242"/>
    </source>
</evidence>
<evidence type="ECO:0000256" key="3">
    <source>
        <dbReference type="ARBA" id="ARBA00012438"/>
    </source>
</evidence>
<dbReference type="GO" id="GO:0005524">
    <property type="term" value="F:ATP binding"/>
    <property type="evidence" value="ECO:0007669"/>
    <property type="project" value="UniProtKB-KW"/>
</dbReference>
<dbReference type="AlphaFoldDB" id="A0A9D1AMU8"/>
<keyword evidence="11 15" id="KW-1133">Transmembrane helix</keyword>
<keyword evidence="12" id="KW-0902">Two-component regulatory system</keyword>
<protein>
    <recommendedName>
        <fullName evidence="3">histidine kinase</fullName>
        <ecNumber evidence="3">2.7.13.3</ecNumber>
    </recommendedName>
</protein>
<dbReference type="InterPro" id="IPR004358">
    <property type="entry name" value="Sig_transdc_His_kin-like_C"/>
</dbReference>
<dbReference type="GO" id="GO:0005886">
    <property type="term" value="C:plasma membrane"/>
    <property type="evidence" value="ECO:0007669"/>
    <property type="project" value="UniProtKB-SubCell"/>
</dbReference>
<feature type="domain" description="Histidine kinase" evidence="16">
    <location>
        <begin position="266"/>
        <end position="483"/>
    </location>
</feature>
<dbReference type="Pfam" id="PF00672">
    <property type="entry name" value="HAMP"/>
    <property type="match status" value="1"/>
</dbReference>
<dbReference type="FunFam" id="1.10.287.130:FF:000001">
    <property type="entry name" value="Two-component sensor histidine kinase"/>
    <property type="match status" value="1"/>
</dbReference>
<dbReference type="Pfam" id="PF00512">
    <property type="entry name" value="HisKA"/>
    <property type="match status" value="1"/>
</dbReference>
<evidence type="ECO:0000256" key="7">
    <source>
        <dbReference type="ARBA" id="ARBA00022692"/>
    </source>
</evidence>
<dbReference type="CDD" id="cd00082">
    <property type="entry name" value="HisKA"/>
    <property type="match status" value="1"/>
</dbReference>
<keyword evidence="6" id="KW-0808">Transferase</keyword>
<dbReference type="InterPro" id="IPR050398">
    <property type="entry name" value="HssS/ArlS-like"/>
</dbReference>
<evidence type="ECO:0000259" key="17">
    <source>
        <dbReference type="PROSITE" id="PS50885"/>
    </source>
</evidence>
<reference evidence="18" key="1">
    <citation type="submission" date="2020-10" db="EMBL/GenBank/DDBJ databases">
        <authorList>
            <person name="Gilroy R."/>
        </authorList>
    </citation>
    <scope>NUCLEOTIDE SEQUENCE</scope>
    <source>
        <strain evidence="18">ChiSxjej1B13-7958</strain>
    </source>
</reference>
<dbReference type="SUPFAM" id="SSF47384">
    <property type="entry name" value="Homodimeric domain of signal transducing histidine kinase"/>
    <property type="match status" value="1"/>
</dbReference>
<evidence type="ECO:0000256" key="11">
    <source>
        <dbReference type="ARBA" id="ARBA00022989"/>
    </source>
</evidence>
<dbReference type="Gene3D" id="6.10.340.10">
    <property type="match status" value="1"/>
</dbReference>
<dbReference type="PANTHER" id="PTHR45528:SF1">
    <property type="entry name" value="SENSOR HISTIDINE KINASE CPXA"/>
    <property type="match status" value="1"/>
</dbReference>
<keyword evidence="5" id="KW-0597">Phosphoprotein</keyword>
<keyword evidence="4" id="KW-1003">Cell membrane</keyword>
<organism evidence="18 19">
    <name type="scientific">Candidatus Caccousia avicola</name>
    <dbReference type="NCBI Taxonomy" id="2840721"/>
    <lineage>
        <taxon>Bacteria</taxon>
        <taxon>Bacillati</taxon>
        <taxon>Bacillota</taxon>
        <taxon>Clostridia</taxon>
        <taxon>Eubacteriales</taxon>
        <taxon>Oscillospiraceae</taxon>
        <taxon>Oscillospiraceae incertae sedis</taxon>
        <taxon>Candidatus Caccousia</taxon>
    </lineage>
</organism>
<dbReference type="InterPro" id="IPR005467">
    <property type="entry name" value="His_kinase_dom"/>
</dbReference>
<name>A0A9D1AMU8_9FIRM</name>
<evidence type="ECO:0000256" key="4">
    <source>
        <dbReference type="ARBA" id="ARBA00022475"/>
    </source>
</evidence>
<keyword evidence="9 18" id="KW-0418">Kinase</keyword>
<dbReference type="CDD" id="cd00075">
    <property type="entry name" value="HATPase"/>
    <property type="match status" value="1"/>
</dbReference>
<comment type="subcellular location">
    <subcellularLocation>
        <location evidence="2">Cell membrane</location>
        <topology evidence="2">Multi-pass membrane protein</topology>
    </subcellularLocation>
</comment>
<evidence type="ECO:0000256" key="5">
    <source>
        <dbReference type="ARBA" id="ARBA00022553"/>
    </source>
</evidence>
<dbReference type="PROSITE" id="PS50885">
    <property type="entry name" value="HAMP"/>
    <property type="match status" value="1"/>
</dbReference>
<dbReference type="PRINTS" id="PR00344">
    <property type="entry name" value="BCTRLSENSOR"/>
</dbReference>
<evidence type="ECO:0000256" key="10">
    <source>
        <dbReference type="ARBA" id="ARBA00022840"/>
    </source>
</evidence>
<dbReference type="InterPro" id="IPR036097">
    <property type="entry name" value="HisK_dim/P_sf"/>
</dbReference>
<feature type="transmembrane region" description="Helical" evidence="15">
    <location>
        <begin position="12"/>
        <end position="31"/>
    </location>
</feature>
<proteinExistence type="predicted"/>
<evidence type="ECO:0000256" key="2">
    <source>
        <dbReference type="ARBA" id="ARBA00004651"/>
    </source>
</evidence>
<dbReference type="FunFam" id="3.30.565.10:FF:000006">
    <property type="entry name" value="Sensor histidine kinase WalK"/>
    <property type="match status" value="1"/>
</dbReference>
<dbReference type="Gene3D" id="3.30.565.10">
    <property type="entry name" value="Histidine kinase-like ATPase, C-terminal domain"/>
    <property type="match status" value="1"/>
</dbReference>
<comment type="catalytic activity">
    <reaction evidence="1">
        <text>ATP + protein L-histidine = ADP + protein N-phospho-L-histidine.</text>
        <dbReference type="EC" id="2.7.13.3"/>
    </reaction>
</comment>
<keyword evidence="10" id="KW-0067">ATP-binding</keyword>
<dbReference type="GO" id="GO:0000155">
    <property type="term" value="F:phosphorelay sensor kinase activity"/>
    <property type="evidence" value="ECO:0007669"/>
    <property type="project" value="InterPro"/>
</dbReference>
<evidence type="ECO:0000256" key="6">
    <source>
        <dbReference type="ARBA" id="ARBA00022679"/>
    </source>
</evidence>
<evidence type="ECO:0000256" key="15">
    <source>
        <dbReference type="SAM" id="Phobius"/>
    </source>
</evidence>
<feature type="region of interest" description="Disordered" evidence="14">
    <location>
        <begin position="488"/>
        <end position="509"/>
    </location>
</feature>
<evidence type="ECO:0000256" key="9">
    <source>
        <dbReference type="ARBA" id="ARBA00022777"/>
    </source>
</evidence>